<feature type="non-terminal residue" evidence="1">
    <location>
        <position position="69"/>
    </location>
</feature>
<gene>
    <name evidence="1" type="ORF">RPERSI_LOCUS19421</name>
</gene>
<sequence length="69" mass="7937">AIHCNLHVPYKPSNIPVYWCSNLKQMLLASILSELWMYILLKLRRIGAHVFTDLQIHVAMCLVVDSDTV</sequence>
<protein>
    <submittedName>
        <fullName evidence="1">19172_t:CDS:1</fullName>
    </submittedName>
</protein>
<organism evidence="1 2">
    <name type="scientific">Racocetra persica</name>
    <dbReference type="NCBI Taxonomy" id="160502"/>
    <lineage>
        <taxon>Eukaryota</taxon>
        <taxon>Fungi</taxon>
        <taxon>Fungi incertae sedis</taxon>
        <taxon>Mucoromycota</taxon>
        <taxon>Glomeromycotina</taxon>
        <taxon>Glomeromycetes</taxon>
        <taxon>Diversisporales</taxon>
        <taxon>Gigasporaceae</taxon>
        <taxon>Racocetra</taxon>
    </lineage>
</organism>
<dbReference type="Proteomes" id="UP000789920">
    <property type="component" value="Unassembled WGS sequence"/>
</dbReference>
<keyword evidence="2" id="KW-1185">Reference proteome</keyword>
<dbReference type="EMBL" id="CAJVQC010053230">
    <property type="protein sequence ID" value="CAG8792586.1"/>
    <property type="molecule type" value="Genomic_DNA"/>
</dbReference>
<name>A0ACA9RFZ6_9GLOM</name>
<proteinExistence type="predicted"/>
<evidence type="ECO:0000313" key="2">
    <source>
        <dbReference type="Proteomes" id="UP000789920"/>
    </source>
</evidence>
<reference evidence="1" key="1">
    <citation type="submission" date="2021-06" db="EMBL/GenBank/DDBJ databases">
        <authorList>
            <person name="Kallberg Y."/>
            <person name="Tangrot J."/>
            <person name="Rosling A."/>
        </authorList>
    </citation>
    <scope>NUCLEOTIDE SEQUENCE</scope>
    <source>
        <strain evidence="1">MA461A</strain>
    </source>
</reference>
<evidence type="ECO:0000313" key="1">
    <source>
        <dbReference type="EMBL" id="CAG8792586.1"/>
    </source>
</evidence>
<feature type="non-terminal residue" evidence="1">
    <location>
        <position position="1"/>
    </location>
</feature>
<comment type="caution">
    <text evidence="1">The sequence shown here is derived from an EMBL/GenBank/DDBJ whole genome shotgun (WGS) entry which is preliminary data.</text>
</comment>
<accession>A0ACA9RFZ6</accession>